<dbReference type="SUPFAM" id="SSF82895">
    <property type="entry name" value="TSP-1 type 1 repeat"/>
    <property type="match status" value="13"/>
</dbReference>
<evidence type="ECO:0000256" key="2">
    <source>
        <dbReference type="ARBA" id="ARBA00022525"/>
    </source>
</evidence>
<dbReference type="PROSITE" id="PS50092">
    <property type="entry name" value="TSP1"/>
    <property type="match status" value="11"/>
</dbReference>
<reference evidence="6" key="1">
    <citation type="submission" date="2022-11" db="UniProtKB">
        <authorList>
            <consortium name="WormBaseParasite"/>
        </authorList>
    </citation>
    <scope>IDENTIFICATION</scope>
</reference>
<name>A0A915JT12_ROMCU</name>
<sequence>MKRTPVCALTGEPSSFVNERYCQGFRPPEIEEKICNENCSLNWISEYTSQCSSLCGLGQRQQHSVCFKILSSGEKQRLPEEYCSHLEKPPSAVRCFNDCEGRRWIYSNWSPCSATCGDGVQKRSKHCVDSRNNVLDDRYCENIISESNEQKCGEILCPFWHYDEWERVNALYPAEEEYNSDMRFVLINPEVKSTIVYVTRLKSLIEGVAMGSYVLSGISVLGEFTLERHTTAIFLESGFKRMLIYCIDVFTYWSVNLQDCGVSSEMAASSWGSLIPGVYILQPKVKCSATCGIGTAKRDAHCIDTMGNIIDDAYCIVEQKIVSKQCDNVRCPHWLLSEWSPCSKTCLDGWSSRRITCVDGYDREIDSAYCQTTDSENSGPPASHKPCHLGSCPFWRAHDWSSVSSISCGSGQQQRLIECVNNDEVVDSSFCHSATQPERQRICHLIHCPIWTYGAWESALSRKPGAEKTLCSVSCGTPGVQRRLVQCVYPDSSIVTDAIACNVAKKPKDVKKCKKPCNEFIGHISETYGYHIPSNGEEKSSEKTVILFGQHNKEMQQSPVKWETGSWTECSVTCGDGIRRRYVACRDVYNRILTDLYCSFQKRPIEQEVCSASLCHGIWLSDKWNPCSSTCGRNLKRSRTVKCVDVRNQSLILPETRCAYIVKPPFESPCEIKDCPADRIIAKVDMNLNFWRVGEWGQCSKSCGKGVQKRLVTCRVSMAAKGRISAGVNCPTSQKPQNIRPCENYVSECYVWTPSAWSECNQTCGGGFQVRAVHCLRSPDNQIVGQNYCQNPIPAHSQLCYREPCRRKYVWKAGRWSACSVTCGRGKRFRNVQCVDRGNITFVQSDSFCFQLTKPGVVQRCRLSTVCPRWKFGPWSSCSATCGQGRKSRPVTCYWNHTEATNDQICSHAPKPADVTLCIESVLCPSYKWKHGLWSKCSSVCGSGQQRREIKCVSDYGKKAPFGQCSSQMKPESFRNCTSTDCPYMWVPGAWTTCSKSCGVGEQFRGFKCQVKPSSPIFASNIALKANKDGVRVPDYLCHGLEKVPARRSCTMGICGTPYIWKTDVNWSKCSATCGYGIQYRQVYCINHSENRVDRALCDIESKPKRKKRCLLRNCK</sequence>
<dbReference type="OMA" id="LIRPETC"/>
<evidence type="ECO:0000256" key="1">
    <source>
        <dbReference type="ARBA" id="ARBA00004613"/>
    </source>
</evidence>
<dbReference type="Gene3D" id="2.20.100.10">
    <property type="entry name" value="Thrombospondin type-1 (TSP1) repeat"/>
    <property type="match status" value="12"/>
</dbReference>
<dbReference type="PANTHER" id="PTHR13723:SF281">
    <property type="entry name" value="PAPILIN"/>
    <property type="match status" value="1"/>
</dbReference>
<dbReference type="InterPro" id="IPR036383">
    <property type="entry name" value="TSP1_rpt_sf"/>
</dbReference>
<dbReference type="FunFam" id="2.20.100.10:FF:000005">
    <property type="entry name" value="ADAM metallopeptidase with thrombospondin type 1 motif 9"/>
    <property type="match status" value="4"/>
</dbReference>
<dbReference type="GO" id="GO:0009653">
    <property type="term" value="P:anatomical structure morphogenesis"/>
    <property type="evidence" value="ECO:0007669"/>
    <property type="project" value="UniProtKB-ARBA"/>
</dbReference>
<evidence type="ECO:0000313" key="6">
    <source>
        <dbReference type="WBParaSite" id="nRc.2.0.1.t28972-RA"/>
    </source>
</evidence>
<keyword evidence="3" id="KW-0732">Signal</keyword>
<keyword evidence="5" id="KW-1185">Reference proteome</keyword>
<dbReference type="GO" id="GO:0005576">
    <property type="term" value="C:extracellular region"/>
    <property type="evidence" value="ECO:0007669"/>
    <property type="project" value="UniProtKB-SubCell"/>
</dbReference>
<dbReference type="WBParaSite" id="nRc.2.0.1.t28972-RA">
    <property type="protein sequence ID" value="nRc.2.0.1.t28972-RA"/>
    <property type="gene ID" value="nRc.2.0.1.g28972"/>
</dbReference>
<keyword evidence="4" id="KW-0677">Repeat</keyword>
<protein>
    <submittedName>
        <fullName evidence="6">Uncharacterized protein</fullName>
    </submittedName>
</protein>
<evidence type="ECO:0000313" key="5">
    <source>
        <dbReference type="Proteomes" id="UP000887565"/>
    </source>
</evidence>
<dbReference type="PANTHER" id="PTHR13723">
    <property type="entry name" value="ADAMTS A DISINTEGRIN AND METALLOPROTEASE WITH THROMBOSPONDIN MOTIFS PROTEASE"/>
    <property type="match status" value="1"/>
</dbReference>
<evidence type="ECO:0000256" key="4">
    <source>
        <dbReference type="ARBA" id="ARBA00022737"/>
    </source>
</evidence>
<proteinExistence type="predicted"/>
<organism evidence="5 6">
    <name type="scientific">Romanomermis culicivorax</name>
    <name type="common">Nematode worm</name>
    <dbReference type="NCBI Taxonomy" id="13658"/>
    <lineage>
        <taxon>Eukaryota</taxon>
        <taxon>Metazoa</taxon>
        <taxon>Ecdysozoa</taxon>
        <taxon>Nematoda</taxon>
        <taxon>Enoplea</taxon>
        <taxon>Dorylaimia</taxon>
        <taxon>Mermithida</taxon>
        <taxon>Mermithoidea</taxon>
        <taxon>Mermithidae</taxon>
        <taxon>Romanomermis</taxon>
    </lineage>
</organism>
<dbReference type="Pfam" id="PF00090">
    <property type="entry name" value="TSP_1"/>
    <property type="match status" value="1"/>
</dbReference>
<keyword evidence="2" id="KW-0964">Secreted</keyword>
<dbReference type="InterPro" id="IPR050439">
    <property type="entry name" value="ADAMTS_ADAMTS-like"/>
</dbReference>
<evidence type="ECO:0000256" key="3">
    <source>
        <dbReference type="ARBA" id="ARBA00022729"/>
    </source>
</evidence>
<comment type="subcellular location">
    <subcellularLocation>
        <location evidence="1">Secreted</location>
    </subcellularLocation>
</comment>
<dbReference type="SMART" id="SM00209">
    <property type="entry name" value="TSP1"/>
    <property type="match status" value="14"/>
</dbReference>
<dbReference type="AlphaFoldDB" id="A0A915JT12"/>
<dbReference type="Proteomes" id="UP000887565">
    <property type="component" value="Unplaced"/>
</dbReference>
<accession>A0A915JT12</accession>
<dbReference type="Pfam" id="PF19030">
    <property type="entry name" value="TSP1_ADAMTS"/>
    <property type="match status" value="12"/>
</dbReference>
<dbReference type="InterPro" id="IPR000884">
    <property type="entry name" value="TSP1_rpt"/>
</dbReference>